<keyword evidence="2" id="KW-1185">Reference proteome</keyword>
<sequence>MFAFANGQPSPADQHIRNVPFLGISADGAGPSTAFEHRIDMPNEVPHSFFEYLKSALGNGEKIVIEHEQAIEFLNMFHEWSAIIREKSFKEAIFEKQFSKLITSIHRAVEKNRNKIGDKMYAFVTNLSSICEQLGTVGMDNVKMDEHLKHDLTIGKGLYFIGFFIFIAEIIKNKMSILNAVASKCVNWLSNAVRKNLWLGEANEPNPTTFLRRQSASELISLKFKMSEYGGSIEQIFFIWTSMMNVFISDNNLMNVDRIESQYVKQQLTELTEEAIRELLSTKIS</sequence>
<evidence type="ECO:0000313" key="1">
    <source>
        <dbReference type="EMBL" id="KAL3124866.1"/>
    </source>
</evidence>
<dbReference type="AlphaFoldDB" id="A0ABD2MBI2"/>
<organism evidence="1 2">
    <name type="scientific">Heterodera trifolii</name>
    <dbReference type="NCBI Taxonomy" id="157864"/>
    <lineage>
        <taxon>Eukaryota</taxon>
        <taxon>Metazoa</taxon>
        <taxon>Ecdysozoa</taxon>
        <taxon>Nematoda</taxon>
        <taxon>Chromadorea</taxon>
        <taxon>Rhabditida</taxon>
        <taxon>Tylenchina</taxon>
        <taxon>Tylenchomorpha</taxon>
        <taxon>Tylenchoidea</taxon>
        <taxon>Heteroderidae</taxon>
        <taxon>Heteroderinae</taxon>
        <taxon>Heterodera</taxon>
    </lineage>
</organism>
<comment type="caution">
    <text evidence="1">The sequence shown here is derived from an EMBL/GenBank/DDBJ whole genome shotgun (WGS) entry which is preliminary data.</text>
</comment>
<name>A0ABD2MBI2_9BILA</name>
<gene>
    <name evidence="1" type="ORF">niasHT_001069</name>
</gene>
<reference evidence="1 2" key="1">
    <citation type="submission" date="2024-10" db="EMBL/GenBank/DDBJ databases">
        <authorList>
            <person name="Kim D."/>
        </authorList>
    </citation>
    <scope>NUCLEOTIDE SEQUENCE [LARGE SCALE GENOMIC DNA]</scope>
    <source>
        <strain evidence="1">BH-2024</strain>
    </source>
</reference>
<accession>A0ABD2MBI2</accession>
<dbReference type="Proteomes" id="UP001620626">
    <property type="component" value="Unassembled WGS sequence"/>
</dbReference>
<evidence type="ECO:0000313" key="2">
    <source>
        <dbReference type="Proteomes" id="UP001620626"/>
    </source>
</evidence>
<proteinExistence type="predicted"/>
<dbReference type="EMBL" id="JBICBT010000059">
    <property type="protein sequence ID" value="KAL3124866.1"/>
    <property type="molecule type" value="Genomic_DNA"/>
</dbReference>
<protein>
    <submittedName>
        <fullName evidence="1">Uncharacterized protein</fullName>
    </submittedName>
</protein>